<name>A0A2T7PDD4_POMCA</name>
<sequence>MATTITETVKVEPTIHMKVRTPSRQTQASKNSAELPSKRQNLRLDPFRALEPARKKLTTIETQRIMAVFEETIRRVEL</sequence>
<dbReference type="STRING" id="400727.A0A2T7PDD4"/>
<reference evidence="2 3" key="1">
    <citation type="submission" date="2018-04" db="EMBL/GenBank/DDBJ databases">
        <title>The genome of golden apple snail Pomacea canaliculata provides insight into stress tolerance and invasive adaptation.</title>
        <authorList>
            <person name="Liu C."/>
            <person name="Liu B."/>
            <person name="Ren Y."/>
            <person name="Zhang Y."/>
            <person name="Wang H."/>
            <person name="Li S."/>
            <person name="Jiang F."/>
            <person name="Yin L."/>
            <person name="Zhang G."/>
            <person name="Qian W."/>
            <person name="Fan W."/>
        </authorList>
    </citation>
    <scope>NUCLEOTIDE SEQUENCE [LARGE SCALE GENOMIC DNA]</scope>
    <source>
        <strain evidence="2">SZHN2017</strain>
        <tissue evidence="2">Muscle</tissue>
    </source>
</reference>
<evidence type="ECO:0000313" key="2">
    <source>
        <dbReference type="EMBL" id="PVD31419.1"/>
    </source>
</evidence>
<organism evidence="2 3">
    <name type="scientific">Pomacea canaliculata</name>
    <name type="common">Golden apple snail</name>
    <dbReference type="NCBI Taxonomy" id="400727"/>
    <lineage>
        <taxon>Eukaryota</taxon>
        <taxon>Metazoa</taxon>
        <taxon>Spiralia</taxon>
        <taxon>Lophotrochozoa</taxon>
        <taxon>Mollusca</taxon>
        <taxon>Gastropoda</taxon>
        <taxon>Caenogastropoda</taxon>
        <taxon>Architaenioglossa</taxon>
        <taxon>Ampullarioidea</taxon>
        <taxon>Ampullariidae</taxon>
        <taxon>Pomacea</taxon>
    </lineage>
</organism>
<feature type="region of interest" description="Disordered" evidence="1">
    <location>
        <begin position="21"/>
        <end position="40"/>
    </location>
</feature>
<gene>
    <name evidence="2" type="ORF">C0Q70_06831</name>
</gene>
<feature type="compositionally biased region" description="Polar residues" evidence="1">
    <location>
        <begin position="22"/>
        <end position="34"/>
    </location>
</feature>
<dbReference type="OrthoDB" id="536093at2759"/>
<accession>A0A2T7PDD4</accession>
<keyword evidence="3" id="KW-1185">Reference proteome</keyword>
<dbReference type="AlphaFoldDB" id="A0A2T7PDD4"/>
<evidence type="ECO:0000256" key="1">
    <source>
        <dbReference type="SAM" id="MobiDB-lite"/>
    </source>
</evidence>
<dbReference type="Proteomes" id="UP000245119">
    <property type="component" value="Linkage Group LG4"/>
</dbReference>
<protein>
    <submittedName>
        <fullName evidence="2">Uncharacterized protein</fullName>
    </submittedName>
</protein>
<comment type="caution">
    <text evidence="2">The sequence shown here is derived from an EMBL/GenBank/DDBJ whole genome shotgun (WGS) entry which is preliminary data.</text>
</comment>
<dbReference type="EMBL" id="PZQS01000004">
    <property type="protein sequence ID" value="PVD31419.1"/>
    <property type="molecule type" value="Genomic_DNA"/>
</dbReference>
<proteinExistence type="predicted"/>
<evidence type="ECO:0000313" key="3">
    <source>
        <dbReference type="Proteomes" id="UP000245119"/>
    </source>
</evidence>